<dbReference type="EMBL" id="BAABME010015958">
    <property type="protein sequence ID" value="GAA0143811.1"/>
    <property type="molecule type" value="Genomic_DNA"/>
</dbReference>
<reference evidence="2 3" key="1">
    <citation type="submission" date="2024-01" db="EMBL/GenBank/DDBJ databases">
        <title>The complete chloroplast genome sequence of Lithospermum erythrorhizon: insights into the phylogenetic relationship among Boraginaceae species and the maternal lineages of purple gromwells.</title>
        <authorList>
            <person name="Okada T."/>
            <person name="Watanabe K."/>
        </authorList>
    </citation>
    <scope>NUCLEOTIDE SEQUENCE [LARGE SCALE GENOMIC DNA]</scope>
</reference>
<accession>A0AAV3NZD8</accession>
<dbReference type="SUPFAM" id="SSF56672">
    <property type="entry name" value="DNA/RNA polymerases"/>
    <property type="match status" value="1"/>
</dbReference>
<protein>
    <recommendedName>
        <fullName evidence="1">Reverse transcriptase domain-containing protein</fullName>
    </recommendedName>
</protein>
<name>A0AAV3NZD8_LITER</name>
<organism evidence="2 3">
    <name type="scientific">Lithospermum erythrorhizon</name>
    <name type="common">Purple gromwell</name>
    <name type="synonym">Lithospermum officinale var. erythrorhizon</name>
    <dbReference type="NCBI Taxonomy" id="34254"/>
    <lineage>
        <taxon>Eukaryota</taxon>
        <taxon>Viridiplantae</taxon>
        <taxon>Streptophyta</taxon>
        <taxon>Embryophyta</taxon>
        <taxon>Tracheophyta</taxon>
        <taxon>Spermatophyta</taxon>
        <taxon>Magnoliopsida</taxon>
        <taxon>eudicotyledons</taxon>
        <taxon>Gunneridae</taxon>
        <taxon>Pentapetalae</taxon>
        <taxon>asterids</taxon>
        <taxon>lamiids</taxon>
        <taxon>Boraginales</taxon>
        <taxon>Boraginaceae</taxon>
        <taxon>Boraginoideae</taxon>
        <taxon>Lithospermeae</taxon>
        <taxon>Lithospermum</taxon>
    </lineage>
</organism>
<dbReference type="Pfam" id="PF00078">
    <property type="entry name" value="RVT_1"/>
    <property type="match status" value="1"/>
</dbReference>
<dbReference type="PANTHER" id="PTHR24559">
    <property type="entry name" value="TRANSPOSON TY3-I GAG-POL POLYPROTEIN"/>
    <property type="match status" value="1"/>
</dbReference>
<dbReference type="InterPro" id="IPR043128">
    <property type="entry name" value="Rev_trsase/Diguanyl_cyclase"/>
</dbReference>
<sequence>MCTDFTSLNKACPKDFYTLPCLGRLVDGSAGHEIFDFMDASRGYHQIRLLLEDEEKTAFFTEYGLFYWKVMPFGLKNAEETYQRMLNPIFENQIGRNMEIYVDDMLVKSEERGQHLENLKETF</sequence>
<dbReference type="PANTHER" id="PTHR24559:SF444">
    <property type="entry name" value="REVERSE TRANSCRIPTASE DOMAIN-CONTAINING PROTEIN"/>
    <property type="match status" value="1"/>
</dbReference>
<gene>
    <name evidence="2" type="ORF">LIER_35811</name>
</gene>
<dbReference type="AlphaFoldDB" id="A0AAV3NZD8"/>
<dbReference type="Gene3D" id="3.30.70.270">
    <property type="match status" value="2"/>
</dbReference>
<dbReference type="InterPro" id="IPR043502">
    <property type="entry name" value="DNA/RNA_pol_sf"/>
</dbReference>
<dbReference type="InterPro" id="IPR000477">
    <property type="entry name" value="RT_dom"/>
</dbReference>
<proteinExistence type="predicted"/>
<keyword evidence="3" id="KW-1185">Reference proteome</keyword>
<dbReference type="InterPro" id="IPR053134">
    <property type="entry name" value="RNA-dir_DNA_polymerase"/>
</dbReference>
<evidence type="ECO:0000313" key="3">
    <source>
        <dbReference type="Proteomes" id="UP001454036"/>
    </source>
</evidence>
<feature type="domain" description="Reverse transcriptase" evidence="1">
    <location>
        <begin position="4"/>
        <end position="122"/>
    </location>
</feature>
<evidence type="ECO:0000313" key="2">
    <source>
        <dbReference type="EMBL" id="GAA0143811.1"/>
    </source>
</evidence>
<comment type="caution">
    <text evidence="2">The sequence shown here is derived from an EMBL/GenBank/DDBJ whole genome shotgun (WGS) entry which is preliminary data.</text>
</comment>
<dbReference type="Proteomes" id="UP001454036">
    <property type="component" value="Unassembled WGS sequence"/>
</dbReference>
<dbReference type="CDD" id="cd01647">
    <property type="entry name" value="RT_LTR"/>
    <property type="match status" value="1"/>
</dbReference>
<evidence type="ECO:0000259" key="1">
    <source>
        <dbReference type="Pfam" id="PF00078"/>
    </source>
</evidence>